<evidence type="ECO:0000259" key="1">
    <source>
        <dbReference type="PROSITE" id="PS50801"/>
    </source>
</evidence>
<reference evidence="2 3" key="1">
    <citation type="submission" date="2018-11" db="EMBL/GenBank/DDBJ databases">
        <title>Sequencing the genomes of 1000 actinobacteria strains.</title>
        <authorList>
            <person name="Klenk H.-P."/>
        </authorList>
    </citation>
    <scope>NUCLEOTIDE SEQUENCE [LARGE SCALE GENOMIC DNA]</scope>
    <source>
        <strain evidence="2 3">DSM 44231</strain>
    </source>
</reference>
<dbReference type="Proteomes" id="UP000268727">
    <property type="component" value="Unassembled WGS sequence"/>
</dbReference>
<comment type="caution">
    <text evidence="2">The sequence shown here is derived from an EMBL/GenBank/DDBJ whole genome shotgun (WGS) entry which is preliminary data.</text>
</comment>
<dbReference type="InterPro" id="IPR002645">
    <property type="entry name" value="STAS_dom"/>
</dbReference>
<keyword evidence="3" id="KW-1185">Reference proteome</keyword>
<name>A0A3N1GZK0_9PSEU</name>
<organism evidence="2 3">
    <name type="scientific">Saccharothrix texasensis</name>
    <dbReference type="NCBI Taxonomy" id="103734"/>
    <lineage>
        <taxon>Bacteria</taxon>
        <taxon>Bacillati</taxon>
        <taxon>Actinomycetota</taxon>
        <taxon>Actinomycetes</taxon>
        <taxon>Pseudonocardiales</taxon>
        <taxon>Pseudonocardiaceae</taxon>
        <taxon>Saccharothrix</taxon>
    </lineage>
</organism>
<evidence type="ECO:0000313" key="3">
    <source>
        <dbReference type="Proteomes" id="UP000268727"/>
    </source>
</evidence>
<dbReference type="PROSITE" id="PS50801">
    <property type="entry name" value="STAS"/>
    <property type="match status" value="1"/>
</dbReference>
<dbReference type="Gene3D" id="3.30.750.24">
    <property type="entry name" value="STAS domain"/>
    <property type="match status" value="1"/>
</dbReference>
<dbReference type="OrthoDB" id="9964245at2"/>
<evidence type="ECO:0000313" key="2">
    <source>
        <dbReference type="EMBL" id="ROP35677.1"/>
    </source>
</evidence>
<accession>A0A3N1GZK0</accession>
<dbReference type="Pfam" id="PF01740">
    <property type="entry name" value="STAS"/>
    <property type="match status" value="1"/>
</dbReference>
<dbReference type="AlphaFoldDB" id="A0A3N1GZK0"/>
<gene>
    <name evidence="2" type="ORF">EDD40_0916</name>
</gene>
<dbReference type="InterPro" id="IPR036513">
    <property type="entry name" value="STAS_dom_sf"/>
</dbReference>
<proteinExistence type="predicted"/>
<dbReference type="RefSeq" id="WP_123741777.1">
    <property type="nucleotide sequence ID" value="NZ_RJKM01000001.1"/>
</dbReference>
<dbReference type="EMBL" id="RJKM01000001">
    <property type="protein sequence ID" value="ROP35677.1"/>
    <property type="molecule type" value="Genomic_DNA"/>
</dbReference>
<dbReference type="SUPFAM" id="SSF52091">
    <property type="entry name" value="SpoIIaa-like"/>
    <property type="match status" value="1"/>
</dbReference>
<protein>
    <submittedName>
        <fullName evidence="2">Anti-anti-sigma factor</fullName>
    </submittedName>
</protein>
<feature type="domain" description="STAS" evidence="1">
    <location>
        <begin position="10"/>
        <end position="83"/>
    </location>
</feature>
<sequence length="124" mass="12289">MGLQIADGGVVVSLKRLGSASVLVVRGCVDTGTVHVLQERLAGVAGAPGGVVVDLSDVSFFSSAGAAALAAASRRGGLHVVVTPMVRQVLDAAGVADSLHLHDFPAEAEEAASAGASRHLLLVG</sequence>